<feature type="compositionally biased region" description="Basic residues" evidence="2">
    <location>
        <begin position="304"/>
        <end position="316"/>
    </location>
</feature>
<keyword evidence="1" id="KW-0175">Coiled coil</keyword>
<dbReference type="Proteomes" id="UP001152795">
    <property type="component" value="Unassembled WGS sequence"/>
</dbReference>
<dbReference type="EMBL" id="CACRXK020031428">
    <property type="protein sequence ID" value="CAB4043062.1"/>
    <property type="molecule type" value="Genomic_DNA"/>
</dbReference>
<keyword evidence="4" id="KW-1185">Reference proteome</keyword>
<comment type="caution">
    <text evidence="3">The sequence shown here is derived from an EMBL/GenBank/DDBJ whole genome shotgun (WGS) entry which is preliminary data.</text>
</comment>
<dbReference type="AlphaFoldDB" id="A0A6S7LSI0"/>
<evidence type="ECO:0000313" key="3">
    <source>
        <dbReference type="EMBL" id="CAB4043062.1"/>
    </source>
</evidence>
<accession>A0A6S7LSI0</accession>
<keyword evidence="3" id="KW-0675">Receptor</keyword>
<reference evidence="3" key="1">
    <citation type="submission" date="2020-04" db="EMBL/GenBank/DDBJ databases">
        <authorList>
            <person name="Alioto T."/>
            <person name="Alioto T."/>
            <person name="Gomez Garrido J."/>
        </authorList>
    </citation>
    <scope>NUCLEOTIDE SEQUENCE</scope>
    <source>
        <strain evidence="3">A484AB</strain>
    </source>
</reference>
<evidence type="ECO:0000313" key="4">
    <source>
        <dbReference type="Proteomes" id="UP001152795"/>
    </source>
</evidence>
<evidence type="ECO:0000256" key="2">
    <source>
        <dbReference type="SAM" id="MobiDB-lite"/>
    </source>
</evidence>
<evidence type="ECO:0000256" key="1">
    <source>
        <dbReference type="SAM" id="Coils"/>
    </source>
</evidence>
<dbReference type="Pfam" id="PF13472">
    <property type="entry name" value="Lipase_GDSL_2"/>
    <property type="match status" value="1"/>
</dbReference>
<feature type="region of interest" description="Disordered" evidence="2">
    <location>
        <begin position="246"/>
        <end position="270"/>
    </location>
</feature>
<sequence length="513" mass="57361">MEVDLCSHLKFNGEKFYWDSTITDLKVFVSCDLKLTGRWSSPGGEVKTFTSDTLVLKWHGKTNKWITLSGSSTEVSELSQTLQSLCKKAEENQAAIVEIHQTLPTNNGKEKPSVHLAAPTENQTEYSVRSNNDDKSYEDNFASIENQLKTLESKFLDKTLSLANDLNNLKKYCLNNEVEGMNILRQENASLKVENEALKDSLYTAKFALSDLNTKVKDLEHEKASLTTTLKILYTDFHQAHEARFKQQDPPIVVDNNNHANDESPSSIAERDVGNCLSHTADEIILIPDDQPNADNKVCPTMQKRSKSGKVKAKPKSQKDNEINRVEQQSSKQNSNAQRSDKSQSPKKKVTAVLGDSIIKNLQGWRLSDDNNHVVVKSFAEANCTDMEDYLKPVVRKEPENIILHVGTNDLNKSASPDQIAQGIINLGIQINQDSPQTSITISEILPRTDKSNLLIKANQVNDIVKKYCDQNKWGYINHKANNATCLNSKGLHLNKKGTAIIAKSISSYIINH</sequence>
<dbReference type="SUPFAM" id="SSF52266">
    <property type="entry name" value="SGNH hydrolase"/>
    <property type="match status" value="1"/>
</dbReference>
<dbReference type="InterPro" id="IPR013830">
    <property type="entry name" value="SGNH_hydro"/>
</dbReference>
<gene>
    <name evidence="3" type="ORF">PACLA_8A058859</name>
</gene>
<dbReference type="Gene3D" id="3.40.50.12690">
    <property type="match status" value="1"/>
</dbReference>
<feature type="compositionally biased region" description="Polar residues" evidence="2">
    <location>
        <begin position="255"/>
        <end position="267"/>
    </location>
</feature>
<dbReference type="Gene3D" id="3.40.50.12700">
    <property type="match status" value="1"/>
</dbReference>
<name>A0A6S7LSI0_PARCT</name>
<dbReference type="OrthoDB" id="5982747at2759"/>
<proteinExistence type="predicted"/>
<protein>
    <submittedName>
        <fullName evidence="3">Scavenger receptor cysteine-rich type 1 M130</fullName>
    </submittedName>
</protein>
<feature type="coiled-coil region" evidence="1">
    <location>
        <begin position="181"/>
        <end position="229"/>
    </location>
</feature>
<organism evidence="3 4">
    <name type="scientific">Paramuricea clavata</name>
    <name type="common">Red gorgonian</name>
    <name type="synonym">Violescent sea-whip</name>
    <dbReference type="NCBI Taxonomy" id="317549"/>
    <lineage>
        <taxon>Eukaryota</taxon>
        <taxon>Metazoa</taxon>
        <taxon>Cnidaria</taxon>
        <taxon>Anthozoa</taxon>
        <taxon>Octocorallia</taxon>
        <taxon>Malacalcyonacea</taxon>
        <taxon>Plexauridae</taxon>
        <taxon>Paramuricea</taxon>
    </lineage>
</organism>
<feature type="compositionally biased region" description="Polar residues" evidence="2">
    <location>
        <begin position="326"/>
        <end position="338"/>
    </location>
</feature>
<feature type="region of interest" description="Disordered" evidence="2">
    <location>
        <begin position="287"/>
        <end position="349"/>
    </location>
</feature>